<dbReference type="InterPro" id="IPR052709">
    <property type="entry name" value="Transposase-MT_Hybrid"/>
</dbReference>
<reference evidence="3 4" key="1">
    <citation type="journal article" date="2019" name="Commun. Biol.">
        <title>The bagworm genome reveals a unique fibroin gene that provides high tensile strength.</title>
        <authorList>
            <person name="Kono N."/>
            <person name="Nakamura H."/>
            <person name="Ohtoshi R."/>
            <person name="Tomita M."/>
            <person name="Numata K."/>
            <person name="Arakawa K."/>
        </authorList>
    </citation>
    <scope>NUCLEOTIDE SEQUENCE [LARGE SCALE GENOMIC DNA]</scope>
</reference>
<dbReference type="AlphaFoldDB" id="A0A4C1ZK67"/>
<dbReference type="EMBL" id="BGZK01001830">
    <property type="protein sequence ID" value="GBP87017.1"/>
    <property type="molecule type" value="Genomic_DNA"/>
</dbReference>
<keyword evidence="4" id="KW-1185">Reference proteome</keyword>
<dbReference type="InterPro" id="IPR036388">
    <property type="entry name" value="WH-like_DNA-bd_sf"/>
</dbReference>
<evidence type="ECO:0000259" key="2">
    <source>
        <dbReference type="Pfam" id="PF17906"/>
    </source>
</evidence>
<dbReference type="Proteomes" id="UP000299102">
    <property type="component" value="Unassembled WGS sequence"/>
</dbReference>
<proteinExistence type="predicted"/>
<dbReference type="PANTHER" id="PTHR46060:SF1">
    <property type="entry name" value="MARINER MOS1 TRANSPOSASE-LIKE PROTEIN"/>
    <property type="match status" value="1"/>
</dbReference>
<accession>A0A4C1ZK67</accession>
<dbReference type="Gene3D" id="1.10.10.10">
    <property type="entry name" value="Winged helix-like DNA-binding domain superfamily/Winged helix DNA-binding domain"/>
    <property type="match status" value="1"/>
</dbReference>
<dbReference type="OrthoDB" id="8056713at2759"/>
<organism evidence="3 4">
    <name type="scientific">Eumeta variegata</name>
    <name type="common">Bagworm moth</name>
    <name type="synonym">Eumeta japonica</name>
    <dbReference type="NCBI Taxonomy" id="151549"/>
    <lineage>
        <taxon>Eukaryota</taxon>
        <taxon>Metazoa</taxon>
        <taxon>Ecdysozoa</taxon>
        <taxon>Arthropoda</taxon>
        <taxon>Hexapoda</taxon>
        <taxon>Insecta</taxon>
        <taxon>Pterygota</taxon>
        <taxon>Neoptera</taxon>
        <taxon>Endopterygota</taxon>
        <taxon>Lepidoptera</taxon>
        <taxon>Glossata</taxon>
        <taxon>Ditrysia</taxon>
        <taxon>Tineoidea</taxon>
        <taxon>Psychidae</taxon>
        <taxon>Oiketicinae</taxon>
        <taxon>Eumeta</taxon>
    </lineage>
</organism>
<feature type="compositionally biased region" description="Basic and acidic residues" evidence="1">
    <location>
        <begin position="1"/>
        <end position="16"/>
    </location>
</feature>
<dbReference type="InterPro" id="IPR041426">
    <property type="entry name" value="Mos1_HTH"/>
</dbReference>
<dbReference type="Pfam" id="PF17906">
    <property type="entry name" value="HTH_48"/>
    <property type="match status" value="1"/>
</dbReference>
<gene>
    <name evidence="3" type="ORF">EVAR_55302_1</name>
</gene>
<evidence type="ECO:0000313" key="4">
    <source>
        <dbReference type="Proteomes" id="UP000299102"/>
    </source>
</evidence>
<feature type="region of interest" description="Disordered" evidence="1">
    <location>
        <begin position="1"/>
        <end position="24"/>
    </location>
</feature>
<evidence type="ECO:0000256" key="1">
    <source>
        <dbReference type="SAM" id="MobiDB-lite"/>
    </source>
</evidence>
<dbReference type="PANTHER" id="PTHR46060">
    <property type="entry name" value="MARINER MOS1 TRANSPOSASE-LIKE PROTEIN"/>
    <property type="match status" value="1"/>
</dbReference>
<dbReference type="Gene3D" id="1.10.10.1450">
    <property type="match status" value="1"/>
</dbReference>
<name>A0A4C1ZK67_EUMVA</name>
<protein>
    <submittedName>
        <fullName evidence="3">Mariner Mos1 transposase</fullName>
    </submittedName>
</protein>
<sequence length="153" mass="17657">MCAKDHGQASQADERQASSTNYSETRIHSGQIDAMCMVHRLLVEAYNEIALSERTCRKGFQKFKNGEFDVKDKDRRKRPKIYEDAELKELLEEYSSQIQKELALTLEVTQQAASYRLKSLGMIQKQVLRARGRPIIVEWERDARHSAGLSLVR</sequence>
<evidence type="ECO:0000313" key="3">
    <source>
        <dbReference type="EMBL" id="GBP87017.1"/>
    </source>
</evidence>
<feature type="domain" description="Mos1 transposase HTH" evidence="2">
    <location>
        <begin position="39"/>
        <end position="67"/>
    </location>
</feature>
<comment type="caution">
    <text evidence="3">The sequence shown here is derived from an EMBL/GenBank/DDBJ whole genome shotgun (WGS) entry which is preliminary data.</text>
</comment>